<protein>
    <submittedName>
        <fullName evidence="1">Uncharacterized protein</fullName>
    </submittedName>
</protein>
<dbReference type="EMBL" id="LAZR01032044">
    <property type="protein sequence ID" value="KKL52004.1"/>
    <property type="molecule type" value="Genomic_DNA"/>
</dbReference>
<accession>A0A0F9CS36</accession>
<proteinExistence type="predicted"/>
<evidence type="ECO:0000313" key="1">
    <source>
        <dbReference type="EMBL" id="KKL52004.1"/>
    </source>
</evidence>
<dbReference type="AlphaFoldDB" id="A0A0F9CS36"/>
<name>A0A0F9CS36_9ZZZZ</name>
<reference evidence="1" key="1">
    <citation type="journal article" date="2015" name="Nature">
        <title>Complex archaea that bridge the gap between prokaryotes and eukaryotes.</title>
        <authorList>
            <person name="Spang A."/>
            <person name="Saw J.H."/>
            <person name="Jorgensen S.L."/>
            <person name="Zaremba-Niedzwiedzka K."/>
            <person name="Martijn J."/>
            <person name="Lind A.E."/>
            <person name="van Eijk R."/>
            <person name="Schleper C."/>
            <person name="Guy L."/>
            <person name="Ettema T.J."/>
        </authorList>
    </citation>
    <scope>NUCLEOTIDE SEQUENCE</scope>
</reference>
<gene>
    <name evidence="1" type="ORF">LCGC14_2289820</name>
</gene>
<organism evidence="1">
    <name type="scientific">marine sediment metagenome</name>
    <dbReference type="NCBI Taxonomy" id="412755"/>
    <lineage>
        <taxon>unclassified sequences</taxon>
        <taxon>metagenomes</taxon>
        <taxon>ecological metagenomes</taxon>
    </lineage>
</organism>
<comment type="caution">
    <text evidence="1">The sequence shown here is derived from an EMBL/GenBank/DDBJ whole genome shotgun (WGS) entry which is preliminary data.</text>
</comment>
<sequence length="34" mass="3708">MIEVITTIVDILIDTRCCLLSGWGRRDSSALAGE</sequence>